<evidence type="ECO:0000259" key="1">
    <source>
        <dbReference type="Pfam" id="PF08937"/>
    </source>
</evidence>
<evidence type="ECO:0000313" key="3">
    <source>
        <dbReference type="Proteomes" id="UP000094378"/>
    </source>
</evidence>
<dbReference type="InterPro" id="IPR035897">
    <property type="entry name" value="Toll_tir_struct_dom_sf"/>
</dbReference>
<dbReference type="EMBL" id="CP017015">
    <property type="protein sequence ID" value="AOG60378.1"/>
    <property type="molecule type" value="Genomic_DNA"/>
</dbReference>
<accession>A0A1B3SKC6</accession>
<dbReference type="Proteomes" id="UP000094378">
    <property type="component" value="Chromosome"/>
</dbReference>
<gene>
    <name evidence="2" type="ORF">SHELI_v1c04270</name>
</gene>
<dbReference type="AlphaFoldDB" id="A0A1B3SKC6"/>
<reference evidence="2 3" key="1">
    <citation type="submission" date="2016-08" db="EMBL/GenBank/DDBJ databases">
        <title>Complete genome sequence of Spiroplasma helicoides TABS-2 (DSM 22551).</title>
        <authorList>
            <person name="Shen W.-Y."/>
            <person name="Lo W.-S."/>
            <person name="Lai Y.-C."/>
            <person name="Kuo C.-H."/>
        </authorList>
    </citation>
    <scope>NUCLEOTIDE SEQUENCE [LARGE SCALE GENOMIC DNA]</scope>
    <source>
        <strain evidence="2 3">TABS-2</strain>
    </source>
</reference>
<dbReference type="Pfam" id="PF08937">
    <property type="entry name" value="ThsB_TIR"/>
    <property type="match status" value="1"/>
</dbReference>
<protein>
    <recommendedName>
        <fullName evidence="1">Thoeris protein ThsB TIR-like domain-containing protein</fullName>
    </recommendedName>
</protein>
<dbReference type="InterPro" id="IPR015032">
    <property type="entry name" value="ThsB__TIR-like_domain"/>
</dbReference>
<dbReference type="STRING" id="216938.SHELI_v1c04270"/>
<keyword evidence="3" id="KW-1185">Reference proteome</keyword>
<evidence type="ECO:0000313" key="2">
    <source>
        <dbReference type="EMBL" id="AOG60378.1"/>
    </source>
</evidence>
<proteinExistence type="predicted"/>
<dbReference type="KEGG" id="shj:SHELI_v1c04270"/>
<feature type="domain" description="Thoeris protein ThsB TIR-like" evidence="1">
    <location>
        <begin position="5"/>
        <end position="93"/>
    </location>
</feature>
<name>A0A1B3SKC6_9MOLU</name>
<dbReference type="RefSeq" id="WP_069116270.1">
    <property type="nucleotide sequence ID" value="NZ_CP017015.1"/>
</dbReference>
<dbReference type="Gene3D" id="3.40.50.10140">
    <property type="entry name" value="Toll/interleukin-1 receptor homology (TIR) domain"/>
    <property type="match status" value="1"/>
</dbReference>
<sequence length="172" mass="19766">MRKVFVSYYHKDDQIYKDGLVKWSEQNKVFIDGSVDTGDIDEYLPAERIYQIIRDEYLRDTSVTIVLLGLNTKKRKHVDREIGSSLRDTGKNPRSGLVIILLPEFVRSFGTNITQQNSGERIYDNVKNGYAVVIEWDKSSSQNLKSLIDKAYSNKAIINPDNSAPFRTRNSE</sequence>
<organism evidence="2 3">
    <name type="scientific">Spiroplasma helicoides</name>
    <dbReference type="NCBI Taxonomy" id="216938"/>
    <lineage>
        <taxon>Bacteria</taxon>
        <taxon>Bacillati</taxon>
        <taxon>Mycoplasmatota</taxon>
        <taxon>Mollicutes</taxon>
        <taxon>Entomoplasmatales</taxon>
        <taxon>Spiroplasmataceae</taxon>
        <taxon>Spiroplasma</taxon>
    </lineage>
</organism>
<dbReference type="OrthoDB" id="9811746at2"/>